<dbReference type="Gene3D" id="3.30.2090.10">
    <property type="entry name" value="Multidrug efflux transporter AcrB TolC docking domain, DN and DC subdomains"/>
    <property type="match status" value="2"/>
</dbReference>
<dbReference type="PANTHER" id="PTHR32063:SF16">
    <property type="entry name" value="CATION EFFLUX SYSTEM (ACRB_ACRD_ACRF FAMILY)"/>
    <property type="match status" value="1"/>
</dbReference>
<dbReference type="GO" id="GO:0042910">
    <property type="term" value="F:xenobiotic transmembrane transporter activity"/>
    <property type="evidence" value="ECO:0007669"/>
    <property type="project" value="TreeGrafter"/>
</dbReference>
<dbReference type="Gene3D" id="3.30.70.1320">
    <property type="entry name" value="Multidrug efflux transporter AcrB pore domain like"/>
    <property type="match status" value="1"/>
</dbReference>
<feature type="transmembrane region" description="Helical" evidence="1">
    <location>
        <begin position="1020"/>
        <end position="1042"/>
    </location>
</feature>
<feature type="transmembrane region" description="Helical" evidence="1">
    <location>
        <begin position="952"/>
        <end position="972"/>
    </location>
</feature>
<feature type="transmembrane region" description="Helical" evidence="1">
    <location>
        <begin position="927"/>
        <end position="945"/>
    </location>
</feature>
<dbReference type="RefSeq" id="WP_146313513.1">
    <property type="nucleotide sequence ID" value="NZ_VOHE01000009.1"/>
</dbReference>
<organism evidence="2 3">
    <name type="scientific">Luteimonas wenzhouensis</name>
    <dbReference type="NCBI Taxonomy" id="2599615"/>
    <lineage>
        <taxon>Bacteria</taxon>
        <taxon>Pseudomonadati</taxon>
        <taxon>Pseudomonadota</taxon>
        <taxon>Gammaproteobacteria</taxon>
        <taxon>Lysobacterales</taxon>
        <taxon>Lysobacteraceae</taxon>
        <taxon>Luteimonas</taxon>
    </lineage>
</organism>
<dbReference type="InterPro" id="IPR001036">
    <property type="entry name" value="Acrflvin-R"/>
</dbReference>
<dbReference type="InterPro" id="IPR027463">
    <property type="entry name" value="AcrB_DN_DC_subdom"/>
</dbReference>
<sequence>MTARDTTPRLGISGRIAATFQANPLTPILALLGLLLGVVAVMITPREEEPQIDVTMANVVVPFPGADARQVEQMVTYPLEQKLSEIEQVKHVYSISRPGMAVLTVEFEVGVKRQPALVRLYDKVFSNQDWMPPNLGVGQPIVKPKGIDDVPVMALTLWTDDPERGAQDLAEVAHTLETELKRISGTRDVFAIGAPERAVMVELDAARLASHGLTVHDLAGALQAANLARQAGERVGGDGVAQVTSGQFLADRDDVANLVLGVAGGQPVRLEDVAMVRDAADTPSSYVWHGAPAGRDGPASGVAPAVTLAIAKKPGSNASDITRAALQRIDALRGQVIPEGVHVEVTRDYGLTASDKAKTLIQKLFFATGSVVLLVLFALGRREAVVIGSAVVLTLAVTLFASWAMGFTLNRVSLFALIFAIGILVDDAIVVVENIHRHMARGGKSLREAIPPAVDEVGGPTILATFTVIAALMPMAFVTGLMGPYMRPIPINASVGMLLSLLIALIVTPWLSLKLLKRHAGGHAAHDDGTGDSGHVEGTMAARLHRVFERVMTPFLHPERGARRRYALFASMAGLVLLAASLAVFQLVVLKMLPFDNKSELQVVVDLPEGRTLEDTNALLTDLAAVLDRTPEVRDYQGYAGTAAPINFNGLVRQYDLRAGANVGDLQVNLVDRRERSRKSHDIAVALRPQMADVGRRHDASVKVVEVPPGPPVLSPIVAEIYGPDYERQRRIGLALEQRFLATEGIVDVDTTVEADATREVLAIDRVRAARLGVAQSAVAETIAAGLSGMDATWVIDGSSKYPRPIRLRLPAAEQATLDGLLGLRVRGGDGQLVPLSELVQAQPARWDGAIHHKDLLPVVYVMGDESGTVDSPLYGMFDLVGQVADNAIDGQRLSQFFIRQPPDTAGFGIKWDGEWQITYETFRDMGIAYAAGMVLIYLLVVAYFRNYIVPLVIMAPIPLTVIGVMPGHALLGMQFTATSMIGMIALAGIIVRNSILLVDFINHELARGRAPAQAVIDACAVRAQPIALTALAAMAGAFFILDDPIFNGLAISLIFGILVSTVLTLVVIPLLYYALIARRHPEEATP</sequence>
<dbReference type="Gene3D" id="3.30.70.1440">
    <property type="entry name" value="Multidrug efflux transporter AcrB pore domain"/>
    <property type="match status" value="1"/>
</dbReference>
<protein>
    <submittedName>
        <fullName evidence="2">Efflux RND transporter permease subunit</fullName>
    </submittedName>
</protein>
<feature type="transmembrane region" description="Helical" evidence="1">
    <location>
        <begin position="412"/>
        <end position="432"/>
    </location>
</feature>
<dbReference type="Proteomes" id="UP000315949">
    <property type="component" value="Unassembled WGS sequence"/>
</dbReference>
<keyword evidence="1" id="KW-0472">Membrane</keyword>
<dbReference type="PRINTS" id="PR00702">
    <property type="entry name" value="ACRIFLAVINRP"/>
</dbReference>
<reference evidence="2 3" key="1">
    <citation type="submission" date="2019-07" db="EMBL/GenBank/DDBJ databases">
        <title>Luteimonas sp. YD-1 nov., isolated from acidic soil.</title>
        <authorList>
            <person name="Zhou J."/>
        </authorList>
    </citation>
    <scope>NUCLEOTIDE SEQUENCE [LARGE SCALE GENOMIC DNA]</scope>
    <source>
        <strain evidence="2 3">YD-1</strain>
    </source>
</reference>
<dbReference type="SUPFAM" id="SSF82866">
    <property type="entry name" value="Multidrug efflux transporter AcrB transmembrane domain"/>
    <property type="match status" value="2"/>
</dbReference>
<evidence type="ECO:0000313" key="3">
    <source>
        <dbReference type="Proteomes" id="UP000315949"/>
    </source>
</evidence>
<feature type="transmembrane region" description="Helical" evidence="1">
    <location>
        <begin position="360"/>
        <end position="379"/>
    </location>
</feature>
<dbReference type="Pfam" id="PF00873">
    <property type="entry name" value="ACR_tran"/>
    <property type="match status" value="1"/>
</dbReference>
<feature type="transmembrane region" description="Helical" evidence="1">
    <location>
        <begin position="978"/>
        <end position="999"/>
    </location>
</feature>
<name>A0A5C5TU86_9GAMM</name>
<dbReference type="OrthoDB" id="9757904at2"/>
<dbReference type="SUPFAM" id="SSF82714">
    <property type="entry name" value="Multidrug efflux transporter AcrB TolC docking domain, DN and DC subdomains"/>
    <property type="match status" value="2"/>
</dbReference>
<feature type="transmembrane region" description="Helical" evidence="1">
    <location>
        <begin position="386"/>
        <end position="406"/>
    </location>
</feature>
<dbReference type="PANTHER" id="PTHR32063">
    <property type="match status" value="1"/>
</dbReference>
<gene>
    <name evidence="2" type="ORF">FQY79_14050</name>
</gene>
<evidence type="ECO:0000313" key="2">
    <source>
        <dbReference type="EMBL" id="TWT17206.1"/>
    </source>
</evidence>
<keyword evidence="1" id="KW-0812">Transmembrane</keyword>
<feature type="transmembrane region" description="Helical" evidence="1">
    <location>
        <begin position="453"/>
        <end position="477"/>
    </location>
</feature>
<comment type="caution">
    <text evidence="2">The sequence shown here is derived from an EMBL/GenBank/DDBJ whole genome shotgun (WGS) entry which is preliminary data.</text>
</comment>
<dbReference type="SUPFAM" id="SSF82693">
    <property type="entry name" value="Multidrug efflux transporter AcrB pore domain, PN1, PN2, PC1 and PC2 subdomains"/>
    <property type="match status" value="3"/>
</dbReference>
<dbReference type="Gene3D" id="3.30.70.1430">
    <property type="entry name" value="Multidrug efflux transporter AcrB pore domain"/>
    <property type="match status" value="2"/>
</dbReference>
<proteinExistence type="predicted"/>
<feature type="transmembrane region" description="Helical" evidence="1">
    <location>
        <begin position="489"/>
        <end position="511"/>
    </location>
</feature>
<feature type="transmembrane region" description="Helical" evidence="1">
    <location>
        <begin position="1054"/>
        <end position="1076"/>
    </location>
</feature>
<dbReference type="GO" id="GO:0005886">
    <property type="term" value="C:plasma membrane"/>
    <property type="evidence" value="ECO:0007669"/>
    <property type="project" value="TreeGrafter"/>
</dbReference>
<dbReference type="EMBL" id="VOHE01000009">
    <property type="protein sequence ID" value="TWT17206.1"/>
    <property type="molecule type" value="Genomic_DNA"/>
</dbReference>
<keyword evidence="3" id="KW-1185">Reference proteome</keyword>
<keyword evidence="1" id="KW-1133">Transmembrane helix</keyword>
<evidence type="ECO:0000256" key="1">
    <source>
        <dbReference type="SAM" id="Phobius"/>
    </source>
</evidence>
<feature type="transmembrane region" description="Helical" evidence="1">
    <location>
        <begin position="566"/>
        <end position="589"/>
    </location>
</feature>
<feature type="transmembrane region" description="Helical" evidence="1">
    <location>
        <begin position="25"/>
        <end position="43"/>
    </location>
</feature>
<dbReference type="AlphaFoldDB" id="A0A5C5TU86"/>
<dbReference type="Gene3D" id="1.20.1640.10">
    <property type="entry name" value="Multidrug efflux transporter AcrB transmembrane domain"/>
    <property type="match status" value="2"/>
</dbReference>
<accession>A0A5C5TU86</accession>